<accession>A0A9D9EBN6</accession>
<feature type="active site" evidence="7">
    <location>
        <position position="195"/>
    </location>
</feature>
<reference evidence="9" key="1">
    <citation type="submission" date="2020-10" db="EMBL/GenBank/DDBJ databases">
        <authorList>
            <person name="Gilroy R."/>
        </authorList>
    </citation>
    <scope>NUCLEOTIDE SEQUENCE</scope>
    <source>
        <strain evidence="9">11167</strain>
    </source>
</reference>
<proteinExistence type="inferred from homology"/>
<keyword evidence="3 6" id="KW-0808">Transferase</keyword>
<comment type="catalytic activity">
    <reaction evidence="5 6">
        <text>holo-[ACP] + malonyl-CoA = malonyl-[ACP] + CoA</text>
        <dbReference type="Rhea" id="RHEA:41792"/>
        <dbReference type="Rhea" id="RHEA-COMP:9623"/>
        <dbReference type="Rhea" id="RHEA-COMP:9685"/>
        <dbReference type="ChEBI" id="CHEBI:57287"/>
        <dbReference type="ChEBI" id="CHEBI:57384"/>
        <dbReference type="ChEBI" id="CHEBI:64479"/>
        <dbReference type="ChEBI" id="CHEBI:78449"/>
        <dbReference type="EC" id="2.3.1.39"/>
    </reaction>
</comment>
<dbReference type="InterPro" id="IPR024925">
    <property type="entry name" value="Malonyl_CoA-ACP_transAc"/>
</dbReference>
<feature type="active site" evidence="7">
    <location>
        <position position="90"/>
    </location>
</feature>
<dbReference type="SUPFAM" id="SSF55048">
    <property type="entry name" value="Probable ACP-binding domain of malonyl-CoA ACP transacylase"/>
    <property type="match status" value="1"/>
</dbReference>
<dbReference type="InterPro" id="IPR016036">
    <property type="entry name" value="Malonyl_transacylase_ACP-bd"/>
</dbReference>
<name>A0A9D9EBN6_9SPIR</name>
<dbReference type="PANTHER" id="PTHR42681">
    <property type="entry name" value="MALONYL-COA-ACYL CARRIER PROTEIN TRANSACYLASE, MITOCHONDRIAL"/>
    <property type="match status" value="1"/>
</dbReference>
<dbReference type="PANTHER" id="PTHR42681:SF1">
    <property type="entry name" value="MALONYL-COA-ACYL CARRIER PROTEIN TRANSACYLASE, MITOCHONDRIAL"/>
    <property type="match status" value="1"/>
</dbReference>
<sequence>MGKVALLFSGQGAQCPGMGKDLYENNAASREVFDRLATRRGDIKELCFSSTKEELTVTSNTQPALFAVELAAAAALTAAGVKVDTVAGFSLGEISALAYSHVMPLEEAFDLVMERGRLMQEASASVHSAMTAVLKLSNEQVETIAAHHNQVYPVNYNCPGQVVVSGLAESLPAFEAEVKEAGGRCMRLAVAGAFHSPFMEGAAARFKEELGRHSFAKPTVPLYSNVTGELYGEDMLPLLSRQMSSPVRWETTVRNMLSSGIDVFIESGPGSTLSGLVKKTCPEAKTLSIATCEALEETLKALQEN</sequence>
<dbReference type="InterPro" id="IPR004410">
    <property type="entry name" value="Malonyl_CoA-ACP_transAc_FabD"/>
</dbReference>
<evidence type="ECO:0000256" key="2">
    <source>
        <dbReference type="ARBA" id="ARBA00018953"/>
    </source>
</evidence>
<evidence type="ECO:0000256" key="4">
    <source>
        <dbReference type="ARBA" id="ARBA00023315"/>
    </source>
</evidence>
<feature type="domain" description="Malonyl-CoA:ACP transacylase (MAT)" evidence="8">
    <location>
        <begin position="7"/>
        <end position="293"/>
    </location>
</feature>
<dbReference type="GO" id="GO:0005829">
    <property type="term" value="C:cytosol"/>
    <property type="evidence" value="ECO:0007669"/>
    <property type="project" value="TreeGrafter"/>
</dbReference>
<evidence type="ECO:0000313" key="9">
    <source>
        <dbReference type="EMBL" id="MBO8443830.1"/>
    </source>
</evidence>
<dbReference type="SUPFAM" id="SSF52151">
    <property type="entry name" value="FabD/lysophospholipase-like"/>
    <property type="match status" value="1"/>
</dbReference>
<comment type="similarity">
    <text evidence="6">Belongs to the fabD family.</text>
</comment>
<reference evidence="9" key="2">
    <citation type="journal article" date="2021" name="PeerJ">
        <title>Extensive microbial diversity within the chicken gut microbiome revealed by metagenomics and culture.</title>
        <authorList>
            <person name="Gilroy R."/>
            <person name="Ravi A."/>
            <person name="Getino M."/>
            <person name="Pursley I."/>
            <person name="Horton D.L."/>
            <person name="Alikhan N.F."/>
            <person name="Baker D."/>
            <person name="Gharbi K."/>
            <person name="Hall N."/>
            <person name="Watson M."/>
            <person name="Adriaenssens E.M."/>
            <person name="Foster-Nyarko E."/>
            <person name="Jarju S."/>
            <person name="Secka A."/>
            <person name="Antonio M."/>
            <person name="Oren A."/>
            <person name="Chaudhuri R.R."/>
            <person name="La Ragione R."/>
            <person name="Hildebrand F."/>
            <person name="Pallen M.J."/>
        </authorList>
    </citation>
    <scope>NUCLEOTIDE SEQUENCE</scope>
    <source>
        <strain evidence="9">11167</strain>
    </source>
</reference>
<dbReference type="PIRSF" id="PIRSF000446">
    <property type="entry name" value="Mct"/>
    <property type="match status" value="1"/>
</dbReference>
<evidence type="ECO:0000256" key="6">
    <source>
        <dbReference type="PIRNR" id="PIRNR000446"/>
    </source>
</evidence>
<dbReference type="EC" id="2.3.1.39" evidence="1 6"/>
<dbReference type="Gene3D" id="3.30.70.250">
    <property type="entry name" value="Malonyl-CoA ACP transacylase, ACP-binding"/>
    <property type="match status" value="1"/>
</dbReference>
<dbReference type="AlphaFoldDB" id="A0A9D9EBN6"/>
<comment type="caution">
    <text evidence="9">The sequence shown here is derived from an EMBL/GenBank/DDBJ whole genome shotgun (WGS) entry which is preliminary data.</text>
</comment>
<evidence type="ECO:0000256" key="7">
    <source>
        <dbReference type="PIRSR" id="PIRSR000446-1"/>
    </source>
</evidence>
<dbReference type="InterPro" id="IPR001227">
    <property type="entry name" value="Ac_transferase_dom_sf"/>
</dbReference>
<dbReference type="InterPro" id="IPR050858">
    <property type="entry name" value="Mal-CoA-ACP_Trans/PKS_FabD"/>
</dbReference>
<dbReference type="Pfam" id="PF00698">
    <property type="entry name" value="Acyl_transf_1"/>
    <property type="match status" value="1"/>
</dbReference>
<dbReference type="Proteomes" id="UP000823633">
    <property type="component" value="Unassembled WGS sequence"/>
</dbReference>
<dbReference type="Gene3D" id="3.40.366.10">
    <property type="entry name" value="Malonyl-Coenzyme A Acyl Carrier Protein, domain 2"/>
    <property type="match status" value="1"/>
</dbReference>
<dbReference type="SMART" id="SM00827">
    <property type="entry name" value="PKS_AT"/>
    <property type="match status" value="1"/>
</dbReference>
<gene>
    <name evidence="9" type="primary">fabD</name>
    <name evidence="9" type="ORF">IAC42_08780</name>
</gene>
<evidence type="ECO:0000256" key="3">
    <source>
        <dbReference type="ARBA" id="ARBA00022679"/>
    </source>
</evidence>
<organism evidence="9 10">
    <name type="scientific">Candidatus Aphodenecus pullistercoris</name>
    <dbReference type="NCBI Taxonomy" id="2840669"/>
    <lineage>
        <taxon>Bacteria</taxon>
        <taxon>Pseudomonadati</taxon>
        <taxon>Spirochaetota</taxon>
        <taxon>Spirochaetia</taxon>
        <taxon>Spirochaetales</taxon>
        <taxon>Candidatus Aphodenecus</taxon>
    </lineage>
</organism>
<dbReference type="GO" id="GO:0006633">
    <property type="term" value="P:fatty acid biosynthetic process"/>
    <property type="evidence" value="ECO:0007669"/>
    <property type="project" value="TreeGrafter"/>
</dbReference>
<dbReference type="NCBIfam" id="TIGR00128">
    <property type="entry name" value="fabD"/>
    <property type="match status" value="1"/>
</dbReference>
<evidence type="ECO:0000256" key="1">
    <source>
        <dbReference type="ARBA" id="ARBA00013258"/>
    </source>
</evidence>
<evidence type="ECO:0000259" key="8">
    <source>
        <dbReference type="SMART" id="SM00827"/>
    </source>
</evidence>
<dbReference type="InterPro" id="IPR014043">
    <property type="entry name" value="Acyl_transferase_dom"/>
</dbReference>
<dbReference type="InterPro" id="IPR016035">
    <property type="entry name" value="Acyl_Trfase/lysoPLipase"/>
</dbReference>
<protein>
    <recommendedName>
        <fullName evidence="2 6">Malonyl CoA-acyl carrier protein transacylase</fullName>
        <ecNumber evidence="1 6">2.3.1.39</ecNumber>
    </recommendedName>
</protein>
<dbReference type="EMBL" id="JADIMU010000059">
    <property type="protein sequence ID" value="MBO8443830.1"/>
    <property type="molecule type" value="Genomic_DNA"/>
</dbReference>
<dbReference type="GO" id="GO:0004314">
    <property type="term" value="F:[acyl-carrier-protein] S-malonyltransferase activity"/>
    <property type="evidence" value="ECO:0007669"/>
    <property type="project" value="UniProtKB-EC"/>
</dbReference>
<evidence type="ECO:0000313" key="10">
    <source>
        <dbReference type="Proteomes" id="UP000823633"/>
    </source>
</evidence>
<keyword evidence="4 6" id="KW-0012">Acyltransferase</keyword>
<evidence type="ECO:0000256" key="5">
    <source>
        <dbReference type="ARBA" id="ARBA00048462"/>
    </source>
</evidence>